<comment type="caution">
    <text evidence="1">The sequence shown here is derived from an EMBL/GenBank/DDBJ whole genome shotgun (WGS) entry which is preliminary data.</text>
</comment>
<dbReference type="Proteomes" id="UP000470952">
    <property type="component" value="Unassembled WGS sequence"/>
</dbReference>
<dbReference type="EMBL" id="WCZV01000052">
    <property type="protein sequence ID" value="KAB6695447.1"/>
    <property type="molecule type" value="Genomic_DNA"/>
</dbReference>
<evidence type="ECO:0000313" key="5">
    <source>
        <dbReference type="Proteomes" id="UP000470777"/>
    </source>
</evidence>
<dbReference type="EMBL" id="WDAG01000047">
    <property type="protein sequence ID" value="KAB6654235.1"/>
    <property type="molecule type" value="Genomic_DNA"/>
</dbReference>
<evidence type="ECO:0000313" key="2">
    <source>
        <dbReference type="EMBL" id="KAB6685797.1"/>
    </source>
</evidence>
<dbReference type="EMBL" id="WCZY01000054">
    <property type="protein sequence ID" value="KAB6685797.1"/>
    <property type="molecule type" value="Genomic_DNA"/>
</dbReference>
<evidence type="ECO:0000313" key="6">
    <source>
        <dbReference type="Proteomes" id="UP000470952"/>
    </source>
</evidence>
<evidence type="ECO:0000313" key="4">
    <source>
        <dbReference type="Proteomes" id="UP000437380"/>
    </source>
</evidence>
<dbReference type="AlphaFoldDB" id="A0A6I1BFW5"/>
<evidence type="ECO:0000313" key="3">
    <source>
        <dbReference type="EMBL" id="KAB6695447.1"/>
    </source>
</evidence>
<gene>
    <name evidence="3" type="ORF">GAY17_22455</name>
    <name evidence="1" type="ORF">GAZ76_22215</name>
    <name evidence="2" type="ORF">GAZ92_22620</name>
</gene>
<sequence length="444" mass="52197">MNERKIIDRKCFRDLTKEVGLTTLDLEALGENHHREIVVEGNLLERMIETQCQFECLAVIGDEECRGFYIEVPRPTPEDWTNAEELIASGEYSSMDAYLSDWFAFNPMETLWFYVTSRKHGNNRSIYVTDRKFTHFVISNRSSYNEKEFDNACCKENLTRFFDFLDLMIGVIVADSDGFNEYVANNLPYQQRTGRISRKNLVRIVPSLKIDVEDREMTVKALEDSIQGRSLSPMETMTIRKYCKFYRIANEAYKACHRKRGIGGHINKDSKRDFPKMSDVTYYKYMKYVDVENLYNVDSQEDFIRFATDHYGELGLSRLNILASNVQYQGWKIVISNSYSSNVGLAMEVAVSLYKADAPLHIYDAEKLLSFLREEDFVRLVSDSYHNYMGYQEEGTVYELPWEYECSDEKNSFFTLEQYHDIISHTEWESEKRVEPIFLMERRN</sequence>
<protein>
    <submittedName>
        <fullName evidence="1">Uncharacterized protein</fullName>
    </submittedName>
</protein>
<dbReference type="Proteomes" id="UP000437380">
    <property type="component" value="Unassembled WGS sequence"/>
</dbReference>
<organism evidence="1 6">
    <name type="scientific">Phocaeicola vulgatus</name>
    <name type="common">Bacteroides vulgatus</name>
    <dbReference type="NCBI Taxonomy" id="821"/>
    <lineage>
        <taxon>Bacteria</taxon>
        <taxon>Pseudomonadati</taxon>
        <taxon>Bacteroidota</taxon>
        <taxon>Bacteroidia</taxon>
        <taxon>Bacteroidales</taxon>
        <taxon>Bacteroidaceae</taxon>
        <taxon>Phocaeicola</taxon>
    </lineage>
</organism>
<accession>A0A6I1BFW5</accession>
<reference evidence="4 5" key="1">
    <citation type="journal article" date="2019" name="Nat. Med.">
        <title>A library of human gut bacterial isolates paired with longitudinal multiomics data enables mechanistic microbiome research.</title>
        <authorList>
            <person name="Poyet M."/>
            <person name="Groussin M."/>
            <person name="Gibbons S.M."/>
            <person name="Avila-Pacheco J."/>
            <person name="Jiang X."/>
            <person name="Kearney S.M."/>
            <person name="Perrotta A.R."/>
            <person name="Berdy B."/>
            <person name="Zhao S."/>
            <person name="Lieberman T.D."/>
            <person name="Swanson P.K."/>
            <person name="Smith M."/>
            <person name="Roesemann S."/>
            <person name="Alexander J.E."/>
            <person name="Rich S.A."/>
            <person name="Livny J."/>
            <person name="Vlamakis H."/>
            <person name="Clish C."/>
            <person name="Bullock K."/>
            <person name="Deik A."/>
            <person name="Scott J."/>
            <person name="Pierce K.A."/>
            <person name="Xavier R.J."/>
            <person name="Alm E.J."/>
        </authorList>
    </citation>
    <scope>NUCLEOTIDE SEQUENCE [LARGE SCALE GENOMIC DNA]</scope>
    <source>
        <strain evidence="3 4">BIOML-A82</strain>
        <strain evidence="2 5">BIOML-A85</strain>
        <strain evidence="1 6">BIOML-A93</strain>
    </source>
</reference>
<name>A0A6I1BFW5_PHOVU</name>
<dbReference type="RefSeq" id="WP_117815170.1">
    <property type="nucleotide sequence ID" value="NZ_CAXTCG010000098.1"/>
</dbReference>
<proteinExistence type="predicted"/>
<dbReference type="Proteomes" id="UP000470777">
    <property type="component" value="Unassembled WGS sequence"/>
</dbReference>
<evidence type="ECO:0000313" key="1">
    <source>
        <dbReference type="EMBL" id="KAB6654235.1"/>
    </source>
</evidence>